<accession>A0A9W6F688</accession>
<dbReference type="AlphaFoldDB" id="A0A9W6F688"/>
<feature type="region of interest" description="Disordered" evidence="13">
    <location>
        <begin position="450"/>
        <end position="475"/>
    </location>
</feature>
<keyword evidence="6" id="KW-0479">Metal-binding</keyword>
<name>A0A9W6F688_9CHLO</name>
<comment type="similarity">
    <text evidence="4">Belongs to the neutral sphingomyelinase family.</text>
</comment>
<evidence type="ECO:0000256" key="11">
    <source>
        <dbReference type="ARBA" id="ARBA00023098"/>
    </source>
</evidence>
<dbReference type="PANTHER" id="PTHR16320:SF24">
    <property type="entry name" value="PHOSPHODIESTERASE, PUTATIVE-RELATED"/>
    <property type="match status" value="1"/>
</dbReference>
<evidence type="ECO:0000313" key="16">
    <source>
        <dbReference type="EMBL" id="GLC57838.1"/>
    </source>
</evidence>
<dbReference type="GO" id="GO:0004767">
    <property type="term" value="F:sphingomyelin phosphodiesterase activity"/>
    <property type="evidence" value="ECO:0007669"/>
    <property type="project" value="InterPro"/>
</dbReference>
<comment type="subcellular location">
    <subcellularLocation>
        <location evidence="1">Membrane</location>
        <topology evidence="1">Multi-pass membrane protein</topology>
    </subcellularLocation>
</comment>
<sequence>MAPIQILTLNTWGLWLVSKKRYNRILHLAEYLANDTEQKHQLDVVCLQEVWVDSDAHVLASAAAQGGLPYSMHFRSGVFGSGLLTLSRFPITEAVFHQYVCAGDPAAITCGDFLAAKGVGWTRLSTPSGPVDVFNTHLHANYSHKYGNRTTTTTASTSDGLGDGDVPPPAVDEFAAFRMAQVLELSRFVRHVSTGAGTPGGGLGGGGGGAVGLVLAGDLNCEPHTLEAAVLRAELPQLHDAWSVTHGSADPGHTCNAEGSSYKPRRQRASRIDYLLTNLRVATCELALQRTPDGHSFSDHIAVKARLELPSATAAAAAAAAAAAPSAAADGDATAVRQRQRRAELLVAARGVLQEGVQRASQASAGHVLFAIIMIVQAVLLCAFEPAMSYMGRTLNPVTRQLVPAAVLLLAGGAGLFFLTGLVADGGQVRALQQALQQIQLTVMAAGGGGGGAAASAAPAAAAGGAKPQKTQKRR</sequence>
<feature type="transmembrane region" description="Helical" evidence="14">
    <location>
        <begin position="368"/>
        <end position="390"/>
    </location>
</feature>
<reference evidence="16 17" key="1">
    <citation type="journal article" date="2023" name="Commun. Biol.">
        <title>Reorganization of the ancestral sex-determining regions during the evolution of trioecy in Pleodorina starrii.</title>
        <authorList>
            <person name="Takahashi K."/>
            <person name="Suzuki S."/>
            <person name="Kawai-Toyooka H."/>
            <person name="Yamamoto K."/>
            <person name="Hamaji T."/>
            <person name="Ootsuki R."/>
            <person name="Yamaguchi H."/>
            <person name="Kawachi M."/>
            <person name="Higashiyama T."/>
            <person name="Nozaki H."/>
        </authorList>
    </citation>
    <scope>NUCLEOTIDE SEQUENCE [LARGE SCALE GENOMIC DNA]</scope>
    <source>
        <strain evidence="16 17">NIES-4479</strain>
    </source>
</reference>
<feature type="domain" description="Endonuclease/exonuclease/phosphatase" evidence="15">
    <location>
        <begin position="7"/>
        <end position="158"/>
    </location>
</feature>
<organism evidence="16 17">
    <name type="scientific">Pleodorina starrii</name>
    <dbReference type="NCBI Taxonomy" id="330485"/>
    <lineage>
        <taxon>Eukaryota</taxon>
        <taxon>Viridiplantae</taxon>
        <taxon>Chlorophyta</taxon>
        <taxon>core chlorophytes</taxon>
        <taxon>Chlorophyceae</taxon>
        <taxon>CS clade</taxon>
        <taxon>Chlamydomonadales</taxon>
        <taxon>Volvocaceae</taxon>
        <taxon>Pleodorina</taxon>
    </lineage>
</organism>
<comment type="pathway">
    <text evidence="3">Sphingolipid metabolism.</text>
</comment>
<feature type="transmembrane region" description="Helical" evidence="14">
    <location>
        <begin position="402"/>
        <end position="424"/>
    </location>
</feature>
<dbReference type="OrthoDB" id="387657at2759"/>
<dbReference type="GO" id="GO:0046872">
    <property type="term" value="F:metal ion binding"/>
    <property type="evidence" value="ECO:0007669"/>
    <property type="project" value="UniProtKB-KW"/>
</dbReference>
<evidence type="ECO:0000256" key="1">
    <source>
        <dbReference type="ARBA" id="ARBA00004141"/>
    </source>
</evidence>
<comment type="caution">
    <text evidence="16">The sequence shown here is derived from an EMBL/GenBank/DDBJ whole genome shotgun (WGS) entry which is preliminary data.</text>
</comment>
<keyword evidence="7" id="KW-0378">Hydrolase</keyword>
<evidence type="ECO:0000256" key="9">
    <source>
        <dbReference type="ARBA" id="ARBA00022919"/>
    </source>
</evidence>
<evidence type="ECO:0000256" key="14">
    <source>
        <dbReference type="SAM" id="Phobius"/>
    </source>
</evidence>
<keyword evidence="5 14" id="KW-0812">Transmembrane</keyword>
<evidence type="ECO:0000256" key="7">
    <source>
        <dbReference type="ARBA" id="ARBA00022801"/>
    </source>
</evidence>
<evidence type="ECO:0000256" key="5">
    <source>
        <dbReference type="ARBA" id="ARBA00022692"/>
    </source>
</evidence>
<gene>
    <name evidence="16" type="primary">PLEST011517</name>
    <name evidence="16" type="ORF">PLESTB_001272600</name>
</gene>
<dbReference type="InterPro" id="IPR005135">
    <property type="entry name" value="Endo/exonuclease/phosphatase"/>
</dbReference>
<dbReference type="InterPro" id="IPR036691">
    <property type="entry name" value="Endo/exonu/phosph_ase_sf"/>
</dbReference>
<keyword evidence="17" id="KW-1185">Reference proteome</keyword>
<dbReference type="GO" id="GO:0006665">
    <property type="term" value="P:sphingolipid metabolic process"/>
    <property type="evidence" value="ECO:0007669"/>
    <property type="project" value="UniProtKB-KW"/>
</dbReference>
<keyword evidence="9" id="KW-0746">Sphingolipid metabolism</keyword>
<dbReference type="InterPro" id="IPR038772">
    <property type="entry name" value="Sph/SMPD2-like"/>
</dbReference>
<dbReference type="Gene3D" id="3.60.10.10">
    <property type="entry name" value="Endonuclease/exonuclease/phosphatase"/>
    <property type="match status" value="1"/>
</dbReference>
<dbReference type="EMBL" id="BRXU01000020">
    <property type="protein sequence ID" value="GLC57838.1"/>
    <property type="molecule type" value="Genomic_DNA"/>
</dbReference>
<evidence type="ECO:0000256" key="13">
    <source>
        <dbReference type="SAM" id="MobiDB-lite"/>
    </source>
</evidence>
<evidence type="ECO:0000256" key="6">
    <source>
        <dbReference type="ARBA" id="ARBA00022723"/>
    </source>
</evidence>
<dbReference type="Pfam" id="PF03372">
    <property type="entry name" value="Exo_endo_phos"/>
    <property type="match status" value="1"/>
</dbReference>
<dbReference type="PANTHER" id="PTHR16320">
    <property type="entry name" value="SPHINGOMYELINASE FAMILY MEMBER"/>
    <property type="match status" value="1"/>
</dbReference>
<evidence type="ECO:0000256" key="3">
    <source>
        <dbReference type="ARBA" id="ARBA00004991"/>
    </source>
</evidence>
<proteinExistence type="inferred from homology"/>
<feature type="compositionally biased region" description="Low complexity" evidence="13">
    <location>
        <begin position="454"/>
        <end position="466"/>
    </location>
</feature>
<keyword evidence="8" id="KW-0460">Magnesium</keyword>
<evidence type="ECO:0000256" key="8">
    <source>
        <dbReference type="ARBA" id="ARBA00022842"/>
    </source>
</evidence>
<evidence type="ECO:0000313" key="17">
    <source>
        <dbReference type="Proteomes" id="UP001165080"/>
    </source>
</evidence>
<evidence type="ECO:0000256" key="12">
    <source>
        <dbReference type="ARBA" id="ARBA00023136"/>
    </source>
</evidence>
<keyword evidence="12 14" id="KW-0472">Membrane</keyword>
<feature type="transmembrane region" description="Helical" evidence="14">
    <location>
        <begin position="444"/>
        <end position="466"/>
    </location>
</feature>
<protein>
    <recommendedName>
        <fullName evidence="15">Endonuclease/exonuclease/phosphatase domain-containing protein</fullName>
    </recommendedName>
</protein>
<keyword evidence="11" id="KW-0443">Lipid metabolism</keyword>
<comment type="pathway">
    <text evidence="2">Lipid metabolism; sphingolipid metabolism.</text>
</comment>
<dbReference type="GO" id="GO:0016020">
    <property type="term" value="C:membrane"/>
    <property type="evidence" value="ECO:0007669"/>
    <property type="project" value="UniProtKB-SubCell"/>
</dbReference>
<evidence type="ECO:0000256" key="2">
    <source>
        <dbReference type="ARBA" id="ARBA00004760"/>
    </source>
</evidence>
<dbReference type="SUPFAM" id="SSF56219">
    <property type="entry name" value="DNase I-like"/>
    <property type="match status" value="1"/>
</dbReference>
<evidence type="ECO:0000259" key="15">
    <source>
        <dbReference type="Pfam" id="PF03372"/>
    </source>
</evidence>
<evidence type="ECO:0000256" key="10">
    <source>
        <dbReference type="ARBA" id="ARBA00022989"/>
    </source>
</evidence>
<dbReference type="Proteomes" id="UP001165080">
    <property type="component" value="Unassembled WGS sequence"/>
</dbReference>
<keyword evidence="10 14" id="KW-1133">Transmembrane helix</keyword>
<evidence type="ECO:0000256" key="4">
    <source>
        <dbReference type="ARBA" id="ARBA00006335"/>
    </source>
</evidence>